<protein>
    <submittedName>
        <fullName evidence="1">Uncharacterized protein</fullName>
    </submittedName>
</protein>
<sequence length="133" mass="15735">MPIISICTETKNITKYPIGPYIIDSAFPKYRSDKEEEYAILCEMLIDDWLQVRTLNTQYEPAIWLLPGGLKYKPDFMHILEDRRILFVEVKNSKKQKGYRVTRNKLVTATALYPYFMWAECIADRAWKYEVIG</sequence>
<evidence type="ECO:0000313" key="1">
    <source>
        <dbReference type="EMBL" id="KKL58262.1"/>
    </source>
</evidence>
<gene>
    <name evidence="1" type="ORF">LCGC14_2227110</name>
</gene>
<dbReference type="EMBL" id="LAZR01029884">
    <property type="protein sequence ID" value="KKL58262.1"/>
    <property type="molecule type" value="Genomic_DNA"/>
</dbReference>
<organism evidence="1">
    <name type="scientific">marine sediment metagenome</name>
    <dbReference type="NCBI Taxonomy" id="412755"/>
    <lineage>
        <taxon>unclassified sequences</taxon>
        <taxon>metagenomes</taxon>
        <taxon>ecological metagenomes</taxon>
    </lineage>
</organism>
<proteinExistence type="predicted"/>
<reference evidence="1" key="1">
    <citation type="journal article" date="2015" name="Nature">
        <title>Complex archaea that bridge the gap between prokaryotes and eukaryotes.</title>
        <authorList>
            <person name="Spang A."/>
            <person name="Saw J.H."/>
            <person name="Jorgensen S.L."/>
            <person name="Zaremba-Niedzwiedzka K."/>
            <person name="Martijn J."/>
            <person name="Lind A.E."/>
            <person name="van Eijk R."/>
            <person name="Schleper C."/>
            <person name="Guy L."/>
            <person name="Ettema T.J."/>
        </authorList>
    </citation>
    <scope>NUCLEOTIDE SEQUENCE</scope>
</reference>
<dbReference type="AlphaFoldDB" id="A0A0F9G4S8"/>
<name>A0A0F9G4S8_9ZZZZ</name>
<comment type="caution">
    <text evidence="1">The sequence shown here is derived from an EMBL/GenBank/DDBJ whole genome shotgun (WGS) entry which is preliminary data.</text>
</comment>
<accession>A0A0F9G4S8</accession>